<dbReference type="OrthoDB" id="3980400at2759"/>
<comment type="caution">
    <text evidence="2">The sequence shown here is derived from an EMBL/GenBank/DDBJ whole genome shotgun (WGS) entry which is preliminary data.</text>
</comment>
<feature type="compositionally biased region" description="Polar residues" evidence="1">
    <location>
        <begin position="14"/>
        <end position="30"/>
    </location>
</feature>
<feature type="region of interest" description="Disordered" evidence="1">
    <location>
        <begin position="1"/>
        <end position="30"/>
    </location>
</feature>
<keyword evidence="3" id="KW-1185">Reference proteome</keyword>
<dbReference type="AlphaFoldDB" id="A0A9P8TBQ3"/>
<accession>A0A9P8TBQ3</accession>
<evidence type="ECO:0000313" key="3">
    <source>
        <dbReference type="Proteomes" id="UP000769528"/>
    </source>
</evidence>
<organism evidence="2 3">
    <name type="scientific">Wickerhamomyces mucosus</name>
    <dbReference type="NCBI Taxonomy" id="1378264"/>
    <lineage>
        <taxon>Eukaryota</taxon>
        <taxon>Fungi</taxon>
        <taxon>Dikarya</taxon>
        <taxon>Ascomycota</taxon>
        <taxon>Saccharomycotina</taxon>
        <taxon>Saccharomycetes</taxon>
        <taxon>Phaffomycetales</taxon>
        <taxon>Wickerhamomycetaceae</taxon>
        <taxon>Wickerhamomyces</taxon>
    </lineage>
</organism>
<dbReference type="EMBL" id="JAEUBF010001150">
    <property type="protein sequence ID" value="KAH3672426.1"/>
    <property type="molecule type" value="Genomic_DNA"/>
</dbReference>
<reference evidence="2" key="1">
    <citation type="journal article" date="2021" name="Open Biol.">
        <title>Shared evolutionary footprints suggest mitochondrial oxidative damage underlies multiple complex I losses in fungi.</title>
        <authorList>
            <person name="Schikora-Tamarit M.A."/>
            <person name="Marcet-Houben M."/>
            <person name="Nosek J."/>
            <person name="Gabaldon T."/>
        </authorList>
    </citation>
    <scope>NUCLEOTIDE SEQUENCE</scope>
    <source>
        <strain evidence="2">CBS6341</strain>
    </source>
</reference>
<evidence type="ECO:0000256" key="1">
    <source>
        <dbReference type="SAM" id="MobiDB-lite"/>
    </source>
</evidence>
<evidence type="ECO:0000313" key="2">
    <source>
        <dbReference type="EMBL" id="KAH3672426.1"/>
    </source>
</evidence>
<dbReference type="Proteomes" id="UP000769528">
    <property type="component" value="Unassembled WGS sequence"/>
</dbReference>
<reference evidence="2" key="2">
    <citation type="submission" date="2021-01" db="EMBL/GenBank/DDBJ databases">
        <authorList>
            <person name="Schikora-Tamarit M.A."/>
        </authorList>
    </citation>
    <scope>NUCLEOTIDE SEQUENCE</scope>
    <source>
        <strain evidence="2">CBS6341</strain>
    </source>
</reference>
<proteinExistence type="predicted"/>
<sequence length="253" mass="29360">MNPVTPPRPKTRKQQLYTPKTPFHKSSNSNPFFVYNDAQVIDRTKQDQLEPTFLSPVQTPFKSKKKSLGDTLDLGLTSQKFLFPPTPSTIGSGRSKNISIINNRELPKKKLQFETKLNSEEEEEEKITIEESHENEINTTPKGKLIDEEFVNKLQNSFDSDDSDIDEEFITRKKLINPFMTSDNVEKNNDDDNNSNNIEGFVIKRKNLDKPLDQITLINKRGEKIIRKLNESFNEIDDEDFNNSNRNFKVYRD</sequence>
<name>A0A9P8TBQ3_9ASCO</name>
<protein>
    <submittedName>
        <fullName evidence="2">Uncharacterized protein</fullName>
    </submittedName>
</protein>
<gene>
    <name evidence="2" type="ORF">WICMUC_004262</name>
</gene>